<dbReference type="GO" id="GO:0005179">
    <property type="term" value="F:hormone activity"/>
    <property type="evidence" value="ECO:0007669"/>
    <property type="project" value="UniProtKB-KW"/>
</dbReference>
<dbReference type="SMR" id="A0A2R6WLW5"/>
<dbReference type="PANTHER" id="PTHR33136:SF6">
    <property type="entry name" value="PROTEIN RALF-LIKE 34"/>
    <property type="match status" value="1"/>
</dbReference>
<keyword evidence="7" id="KW-1185">Reference proteome</keyword>
<sequence length="114" mass="12328">MGRCGMQRTNVWFLVLLSVLLLMGVAQASFDMSSETFVPQRTASLSNQLDSEVTRRMLAASGYYVGYGALTANRVPCPPQSGRSYYTPGCSTASGPVRPYTRGCSTITRCARDG</sequence>
<dbReference type="Pfam" id="PF05498">
    <property type="entry name" value="RALF"/>
    <property type="match status" value="1"/>
</dbReference>
<dbReference type="OMA" id="NTACPPM"/>
<proteinExistence type="inferred from homology"/>
<dbReference type="Proteomes" id="UP000244005">
    <property type="component" value="Unassembled WGS sequence"/>
</dbReference>
<keyword evidence="2" id="KW-0372">Hormone</keyword>
<evidence type="ECO:0000256" key="3">
    <source>
        <dbReference type="ARBA" id="ARBA00022729"/>
    </source>
</evidence>
<evidence type="ECO:0008006" key="8">
    <source>
        <dbReference type="Google" id="ProtNLM"/>
    </source>
</evidence>
<evidence type="ECO:0000256" key="5">
    <source>
        <dbReference type="SAM" id="SignalP"/>
    </source>
</evidence>
<comment type="similarity">
    <text evidence="1">Belongs to the plant rapid alkalinization factor (RALF) family.</text>
</comment>
<keyword evidence="4" id="KW-1015">Disulfide bond</keyword>
<dbReference type="PANTHER" id="PTHR33136">
    <property type="entry name" value="RAPID ALKALINIZATION FACTOR-LIKE"/>
    <property type="match status" value="1"/>
</dbReference>
<name>A0A2R6WLW5_MARPO</name>
<reference evidence="7" key="1">
    <citation type="journal article" date="2017" name="Cell">
        <title>Insights into land plant evolution garnered from the Marchantia polymorpha genome.</title>
        <authorList>
            <person name="Bowman J.L."/>
            <person name="Kohchi T."/>
            <person name="Yamato K.T."/>
            <person name="Jenkins J."/>
            <person name="Shu S."/>
            <person name="Ishizaki K."/>
            <person name="Yamaoka S."/>
            <person name="Nishihama R."/>
            <person name="Nakamura Y."/>
            <person name="Berger F."/>
            <person name="Adam C."/>
            <person name="Aki S.S."/>
            <person name="Althoff F."/>
            <person name="Araki T."/>
            <person name="Arteaga-Vazquez M.A."/>
            <person name="Balasubrmanian S."/>
            <person name="Barry K."/>
            <person name="Bauer D."/>
            <person name="Boehm C.R."/>
            <person name="Briginshaw L."/>
            <person name="Caballero-Perez J."/>
            <person name="Catarino B."/>
            <person name="Chen F."/>
            <person name="Chiyoda S."/>
            <person name="Chovatia M."/>
            <person name="Davies K.M."/>
            <person name="Delmans M."/>
            <person name="Demura T."/>
            <person name="Dierschke T."/>
            <person name="Dolan L."/>
            <person name="Dorantes-Acosta A.E."/>
            <person name="Eklund D.M."/>
            <person name="Florent S.N."/>
            <person name="Flores-Sandoval E."/>
            <person name="Fujiyama A."/>
            <person name="Fukuzawa H."/>
            <person name="Galik B."/>
            <person name="Grimanelli D."/>
            <person name="Grimwood J."/>
            <person name="Grossniklaus U."/>
            <person name="Hamada T."/>
            <person name="Haseloff J."/>
            <person name="Hetherington A.J."/>
            <person name="Higo A."/>
            <person name="Hirakawa Y."/>
            <person name="Hundley H.N."/>
            <person name="Ikeda Y."/>
            <person name="Inoue K."/>
            <person name="Inoue S.I."/>
            <person name="Ishida S."/>
            <person name="Jia Q."/>
            <person name="Kakita M."/>
            <person name="Kanazawa T."/>
            <person name="Kawai Y."/>
            <person name="Kawashima T."/>
            <person name="Kennedy M."/>
            <person name="Kinose K."/>
            <person name="Kinoshita T."/>
            <person name="Kohara Y."/>
            <person name="Koide E."/>
            <person name="Komatsu K."/>
            <person name="Kopischke S."/>
            <person name="Kubo M."/>
            <person name="Kyozuka J."/>
            <person name="Lagercrantz U."/>
            <person name="Lin S.S."/>
            <person name="Lindquist E."/>
            <person name="Lipzen A.M."/>
            <person name="Lu C.W."/>
            <person name="De Luna E."/>
            <person name="Martienssen R.A."/>
            <person name="Minamino N."/>
            <person name="Mizutani M."/>
            <person name="Mizutani M."/>
            <person name="Mochizuki N."/>
            <person name="Monte I."/>
            <person name="Mosher R."/>
            <person name="Nagasaki H."/>
            <person name="Nakagami H."/>
            <person name="Naramoto S."/>
            <person name="Nishitani K."/>
            <person name="Ohtani M."/>
            <person name="Okamoto T."/>
            <person name="Okumura M."/>
            <person name="Phillips J."/>
            <person name="Pollak B."/>
            <person name="Reinders A."/>
            <person name="Rovekamp M."/>
            <person name="Sano R."/>
            <person name="Sawa S."/>
            <person name="Schmid M.W."/>
            <person name="Shirakawa M."/>
            <person name="Solano R."/>
            <person name="Spunde A."/>
            <person name="Suetsugu N."/>
            <person name="Sugano S."/>
            <person name="Sugiyama A."/>
            <person name="Sun R."/>
            <person name="Suzuki Y."/>
            <person name="Takenaka M."/>
            <person name="Takezawa D."/>
            <person name="Tomogane H."/>
            <person name="Tsuzuki M."/>
            <person name="Ueda T."/>
            <person name="Umeda M."/>
            <person name="Ward J.M."/>
            <person name="Watanabe Y."/>
            <person name="Yazaki K."/>
            <person name="Yokoyama R."/>
            <person name="Yoshitake Y."/>
            <person name="Yotsui I."/>
            <person name="Zachgo S."/>
            <person name="Schmutz J."/>
        </authorList>
    </citation>
    <scope>NUCLEOTIDE SEQUENCE [LARGE SCALE GENOMIC DNA]</scope>
    <source>
        <strain evidence="7">Tak-1</strain>
    </source>
</reference>
<evidence type="ECO:0000256" key="1">
    <source>
        <dbReference type="ARBA" id="ARBA00009178"/>
    </source>
</evidence>
<accession>A0A2R6WLW5</accession>
<dbReference type="EMBL" id="KZ772748">
    <property type="protein sequence ID" value="PTQ34833.1"/>
    <property type="molecule type" value="Genomic_DNA"/>
</dbReference>
<protein>
    <recommendedName>
        <fullName evidence="8">Rapid ALkalinization Factor</fullName>
    </recommendedName>
</protein>
<dbReference type="InterPro" id="IPR008801">
    <property type="entry name" value="RALF"/>
</dbReference>
<feature type="chain" id="PRO_5015325650" description="Rapid ALkalinization Factor" evidence="5">
    <location>
        <begin position="29"/>
        <end position="114"/>
    </location>
</feature>
<organism evidence="6 7">
    <name type="scientific">Marchantia polymorpha</name>
    <name type="common">Common liverwort</name>
    <name type="synonym">Marchantia aquatica</name>
    <dbReference type="NCBI Taxonomy" id="3197"/>
    <lineage>
        <taxon>Eukaryota</taxon>
        <taxon>Viridiplantae</taxon>
        <taxon>Streptophyta</taxon>
        <taxon>Embryophyta</taxon>
        <taxon>Marchantiophyta</taxon>
        <taxon>Marchantiopsida</taxon>
        <taxon>Marchantiidae</taxon>
        <taxon>Marchantiales</taxon>
        <taxon>Marchantiaceae</taxon>
        <taxon>Marchantia</taxon>
    </lineage>
</organism>
<evidence type="ECO:0000313" key="7">
    <source>
        <dbReference type="Proteomes" id="UP000244005"/>
    </source>
</evidence>
<dbReference type="Gramene" id="Mp7g07270.1">
    <property type="protein sequence ID" value="Mp7g07270.1.cds1"/>
    <property type="gene ID" value="Mp7g07270"/>
</dbReference>
<gene>
    <name evidence="6" type="ORF">MARPO_0076s0067</name>
</gene>
<keyword evidence="3 5" id="KW-0732">Signal</keyword>
<feature type="signal peptide" evidence="5">
    <location>
        <begin position="1"/>
        <end position="28"/>
    </location>
</feature>
<evidence type="ECO:0000256" key="4">
    <source>
        <dbReference type="ARBA" id="ARBA00023157"/>
    </source>
</evidence>
<dbReference type="OrthoDB" id="1931174at2759"/>
<evidence type="ECO:0000256" key="2">
    <source>
        <dbReference type="ARBA" id="ARBA00022702"/>
    </source>
</evidence>
<dbReference type="AlphaFoldDB" id="A0A2R6WLW5"/>
<evidence type="ECO:0000313" key="6">
    <source>
        <dbReference type="EMBL" id="PTQ34833.1"/>
    </source>
</evidence>